<dbReference type="GO" id="GO:0005634">
    <property type="term" value="C:nucleus"/>
    <property type="evidence" value="ECO:0007669"/>
    <property type="project" value="UniProtKB-UniRule"/>
</dbReference>
<dbReference type="SMART" id="SM00398">
    <property type="entry name" value="HMG"/>
    <property type="match status" value="1"/>
</dbReference>
<evidence type="ECO:0000256" key="1">
    <source>
        <dbReference type="ARBA" id="ARBA00023125"/>
    </source>
</evidence>
<gene>
    <name evidence="5" type="primary">Contig18799.g19941</name>
    <name evidence="5" type="ORF">STYLEM_488</name>
</gene>
<feature type="domain" description="HMG box" evidence="4">
    <location>
        <begin position="101"/>
        <end position="169"/>
    </location>
</feature>
<accession>A0A077ZNJ1</accession>
<keyword evidence="6" id="KW-1185">Reference proteome</keyword>
<dbReference type="PANTHER" id="PTHR48112">
    <property type="entry name" value="HIGH MOBILITY GROUP PROTEIN DSP1"/>
    <property type="match status" value="1"/>
</dbReference>
<keyword evidence="2" id="KW-0539">Nucleus</keyword>
<protein>
    <submittedName>
        <fullName evidence="5">Fact complex subunit ssrp1</fullName>
    </submittedName>
</protein>
<organism evidence="5 6">
    <name type="scientific">Stylonychia lemnae</name>
    <name type="common">Ciliate</name>
    <dbReference type="NCBI Taxonomy" id="5949"/>
    <lineage>
        <taxon>Eukaryota</taxon>
        <taxon>Sar</taxon>
        <taxon>Alveolata</taxon>
        <taxon>Ciliophora</taxon>
        <taxon>Intramacronucleata</taxon>
        <taxon>Spirotrichea</taxon>
        <taxon>Stichotrichia</taxon>
        <taxon>Sporadotrichida</taxon>
        <taxon>Oxytrichidae</taxon>
        <taxon>Stylonychinae</taxon>
        <taxon>Stylonychia</taxon>
    </lineage>
</organism>
<dbReference type="Pfam" id="PF00505">
    <property type="entry name" value="HMG_box"/>
    <property type="match status" value="1"/>
</dbReference>
<evidence type="ECO:0000259" key="4">
    <source>
        <dbReference type="PROSITE" id="PS50118"/>
    </source>
</evidence>
<proteinExistence type="predicted"/>
<feature type="region of interest" description="Disordered" evidence="3">
    <location>
        <begin position="28"/>
        <end position="99"/>
    </location>
</feature>
<reference evidence="5 6" key="1">
    <citation type="submission" date="2014-06" db="EMBL/GenBank/DDBJ databases">
        <authorList>
            <person name="Swart Estienne"/>
        </authorList>
    </citation>
    <scope>NUCLEOTIDE SEQUENCE [LARGE SCALE GENOMIC DNA]</scope>
    <source>
        <strain evidence="5 6">130c</strain>
    </source>
</reference>
<dbReference type="GO" id="GO:0003677">
    <property type="term" value="F:DNA binding"/>
    <property type="evidence" value="ECO:0007669"/>
    <property type="project" value="UniProtKB-UniRule"/>
</dbReference>
<dbReference type="PROSITE" id="PS50118">
    <property type="entry name" value="HMG_BOX_2"/>
    <property type="match status" value="1"/>
</dbReference>
<evidence type="ECO:0000313" key="6">
    <source>
        <dbReference type="Proteomes" id="UP000039865"/>
    </source>
</evidence>
<evidence type="ECO:0000313" key="5">
    <source>
        <dbReference type="EMBL" id="CDW71542.1"/>
    </source>
</evidence>
<dbReference type="InParanoid" id="A0A077ZNJ1"/>
<sequence>MSVEQARMMKDACILASKFFEELATVFSGGQPDSLTKGAKHKIKEKEKSDKKQESLSQHADKDHGEAQVTSSGTQKTKGEKEKKKKKKSRDDKDKNGVDAIKRPLSAYMLFNNHRRPILKKEHAAMSLPEVSKMIGEEWSKLTADQKKIWNEKAKEQKLEYDLKTYNINSGKAKPESESVKVAPAESSSNPFSHIIMFRVYEKQSQFQFYILAEKKENHHVVQTAQPSNGTVAAQNDKTKKVQFKLFSLTKIEFPEKIQAASHLSLMTIPVENDSSSLDSD</sequence>
<evidence type="ECO:0000256" key="2">
    <source>
        <dbReference type="PROSITE-ProRule" id="PRU00267"/>
    </source>
</evidence>
<dbReference type="Proteomes" id="UP000039865">
    <property type="component" value="Unassembled WGS sequence"/>
</dbReference>
<dbReference type="InterPro" id="IPR036910">
    <property type="entry name" value="HMG_box_dom_sf"/>
</dbReference>
<feature type="compositionally biased region" description="Basic and acidic residues" evidence="3">
    <location>
        <begin position="44"/>
        <end position="66"/>
    </location>
</feature>
<dbReference type="OrthoDB" id="1919336at2759"/>
<dbReference type="AlphaFoldDB" id="A0A077ZNJ1"/>
<dbReference type="Gene3D" id="1.10.30.10">
    <property type="entry name" value="High mobility group box domain"/>
    <property type="match status" value="1"/>
</dbReference>
<dbReference type="EMBL" id="CCKQ01000466">
    <property type="protein sequence ID" value="CDW71542.1"/>
    <property type="molecule type" value="Genomic_DNA"/>
</dbReference>
<name>A0A077ZNJ1_STYLE</name>
<dbReference type="InterPro" id="IPR050342">
    <property type="entry name" value="HMGB"/>
</dbReference>
<evidence type="ECO:0000256" key="3">
    <source>
        <dbReference type="SAM" id="MobiDB-lite"/>
    </source>
</evidence>
<keyword evidence="1 2" id="KW-0238">DNA-binding</keyword>
<dbReference type="PANTHER" id="PTHR48112:SF22">
    <property type="entry name" value="MITOCHONDRIAL TRANSCRIPTION FACTOR A, ISOFORM B"/>
    <property type="match status" value="1"/>
</dbReference>
<feature type="DNA-binding region" description="HMG box" evidence="2">
    <location>
        <begin position="101"/>
        <end position="169"/>
    </location>
</feature>
<dbReference type="SUPFAM" id="SSF47095">
    <property type="entry name" value="HMG-box"/>
    <property type="match status" value="1"/>
</dbReference>
<feature type="compositionally biased region" description="Basic and acidic residues" evidence="3">
    <location>
        <begin position="89"/>
        <end position="99"/>
    </location>
</feature>
<dbReference type="InterPro" id="IPR009071">
    <property type="entry name" value="HMG_box_dom"/>
</dbReference>